<dbReference type="Proteomes" id="UP000187185">
    <property type="component" value="Chromosome"/>
</dbReference>
<feature type="transmembrane region" description="Helical" evidence="1">
    <location>
        <begin position="67"/>
        <end position="87"/>
    </location>
</feature>
<dbReference type="RefSeq" id="WP_076690424.1">
    <property type="nucleotide sequence ID" value="NZ_CP018762.1"/>
</dbReference>
<dbReference type="AlphaFoldDB" id="A0A1P8U7L4"/>
<organism evidence="3 4">
    <name type="scientific">Microbacterium aurum</name>
    <dbReference type="NCBI Taxonomy" id="36805"/>
    <lineage>
        <taxon>Bacteria</taxon>
        <taxon>Bacillati</taxon>
        <taxon>Actinomycetota</taxon>
        <taxon>Actinomycetes</taxon>
        <taxon>Micrococcales</taxon>
        <taxon>Microbacteriaceae</taxon>
        <taxon>Microbacterium</taxon>
    </lineage>
</organism>
<keyword evidence="1" id="KW-1133">Transmembrane helix</keyword>
<protein>
    <submittedName>
        <fullName evidence="3">Endonuclease</fullName>
    </submittedName>
</protein>
<dbReference type="SUPFAM" id="SSF56219">
    <property type="entry name" value="DNase I-like"/>
    <property type="match status" value="1"/>
</dbReference>
<keyword evidence="3" id="KW-0540">Nuclease</keyword>
<proteinExistence type="predicted"/>
<reference evidence="3 4" key="1">
    <citation type="submission" date="2016-12" db="EMBL/GenBank/DDBJ databases">
        <title>Complete genome sequence of Microbacterium aurum KACC 15219.</title>
        <authorList>
            <person name="Jung Y."/>
            <person name="Shin J.-H."/>
            <person name="Lee Y.-J."/>
            <person name="Yi H."/>
            <person name="Bahn Y.-S."/>
            <person name="Kim J.F."/>
            <person name="Lee D.-W."/>
        </authorList>
    </citation>
    <scope>NUCLEOTIDE SEQUENCE [LARGE SCALE GENOMIC DNA]</scope>
    <source>
        <strain evidence="3 4">KACC 15219</strain>
    </source>
</reference>
<evidence type="ECO:0000313" key="3">
    <source>
        <dbReference type="EMBL" id="APZ34108.1"/>
    </source>
</evidence>
<dbReference type="EMBL" id="CP018762">
    <property type="protein sequence ID" value="APZ34108.1"/>
    <property type="molecule type" value="Genomic_DNA"/>
</dbReference>
<keyword evidence="3" id="KW-0378">Hydrolase</keyword>
<evidence type="ECO:0000259" key="2">
    <source>
        <dbReference type="Pfam" id="PF03372"/>
    </source>
</evidence>
<dbReference type="STRING" id="36805.BOH66_07480"/>
<gene>
    <name evidence="3" type="ORF">BOH66_07480</name>
</gene>
<sequence length="343" mass="35584">MLRLLGILLTVAAAIAAAIVTWPQFFRLERSYPFAQIVSLRGVVVLVFGAVLVLALIACLSRRTRAFAGSIAVIALVAGGVNAGILVSRGVGPGALPAQTETSIRVMTWNTAGDATDAHLIAQTAIAMQADIVALPETTIETGEAVAIAMREMGSPMWAHHENYGEREGYPDWAANSTTLLISPDLGDYAVVDSTADGTTNTSSVPSLVAMPVDGAGPTIVAVHAVAPRQAFMADWRSDLQWVADQCAGGDVIMAGDFNATVDNMARLGTGSGTLGACHDAAAQTGTGALGTWSTDWPRLIGTPIDHVMATDAWTPVGSVVLDSLDPSGSDHRPLVVQFEPAG</sequence>
<keyword evidence="4" id="KW-1185">Reference proteome</keyword>
<feature type="transmembrane region" description="Helical" evidence="1">
    <location>
        <begin position="34"/>
        <end position="60"/>
    </location>
</feature>
<dbReference type="InterPro" id="IPR005135">
    <property type="entry name" value="Endo/exonuclease/phosphatase"/>
</dbReference>
<evidence type="ECO:0000313" key="4">
    <source>
        <dbReference type="Proteomes" id="UP000187185"/>
    </source>
</evidence>
<dbReference type="Gene3D" id="3.60.10.10">
    <property type="entry name" value="Endonuclease/exonuclease/phosphatase"/>
    <property type="match status" value="1"/>
</dbReference>
<dbReference type="OrthoDB" id="2340043at2"/>
<keyword evidence="3" id="KW-0255">Endonuclease</keyword>
<dbReference type="GO" id="GO:0004519">
    <property type="term" value="F:endonuclease activity"/>
    <property type="evidence" value="ECO:0007669"/>
    <property type="project" value="UniProtKB-KW"/>
</dbReference>
<keyword evidence="1" id="KW-0812">Transmembrane</keyword>
<evidence type="ECO:0000256" key="1">
    <source>
        <dbReference type="SAM" id="Phobius"/>
    </source>
</evidence>
<name>A0A1P8U7L4_9MICO</name>
<feature type="domain" description="Endonuclease/exonuclease/phosphatase" evidence="2">
    <location>
        <begin position="107"/>
        <end position="332"/>
    </location>
</feature>
<dbReference type="InterPro" id="IPR036691">
    <property type="entry name" value="Endo/exonu/phosph_ase_sf"/>
</dbReference>
<dbReference type="Pfam" id="PF03372">
    <property type="entry name" value="Exo_endo_phos"/>
    <property type="match status" value="1"/>
</dbReference>
<keyword evidence="1" id="KW-0472">Membrane</keyword>
<accession>A0A1P8U7L4</accession>
<dbReference type="KEGG" id="maur:BOH66_07480"/>